<keyword evidence="1" id="KW-0472">Membrane</keyword>
<dbReference type="AlphaFoldDB" id="W4GKF3"/>
<name>W4GKF3_APHAT</name>
<keyword evidence="1" id="KW-0812">Transmembrane</keyword>
<dbReference type="RefSeq" id="XP_009830061.1">
    <property type="nucleotide sequence ID" value="XM_009831759.1"/>
</dbReference>
<organism evidence="2">
    <name type="scientific">Aphanomyces astaci</name>
    <name type="common">Crayfish plague agent</name>
    <dbReference type="NCBI Taxonomy" id="112090"/>
    <lineage>
        <taxon>Eukaryota</taxon>
        <taxon>Sar</taxon>
        <taxon>Stramenopiles</taxon>
        <taxon>Oomycota</taxon>
        <taxon>Saprolegniomycetes</taxon>
        <taxon>Saprolegniales</taxon>
        <taxon>Verrucalvaceae</taxon>
        <taxon>Aphanomyces</taxon>
    </lineage>
</organism>
<accession>W4GKF3</accession>
<evidence type="ECO:0000256" key="1">
    <source>
        <dbReference type="SAM" id="Phobius"/>
    </source>
</evidence>
<feature type="transmembrane region" description="Helical" evidence="1">
    <location>
        <begin position="29"/>
        <end position="52"/>
    </location>
</feature>
<keyword evidence="1" id="KW-1133">Transmembrane helix</keyword>
<dbReference type="VEuPathDB" id="FungiDB:H257_06514"/>
<proteinExistence type="predicted"/>
<dbReference type="EMBL" id="KI913126">
    <property type="protein sequence ID" value="ETV80137.1"/>
    <property type="molecule type" value="Genomic_DNA"/>
</dbReference>
<dbReference type="GeneID" id="20808510"/>
<sequence length="61" mass="6630">MNYTKCSPGIATRATVCAREATLSLTLPLGFSLIASILGVLSDVFHFLSYVLQPRIDRSTI</sequence>
<protein>
    <submittedName>
        <fullName evidence="2">Uncharacterized protein</fullName>
    </submittedName>
</protein>
<evidence type="ECO:0000313" key="2">
    <source>
        <dbReference type="EMBL" id="ETV80137.1"/>
    </source>
</evidence>
<reference evidence="2" key="1">
    <citation type="submission" date="2013-12" db="EMBL/GenBank/DDBJ databases">
        <title>The Genome Sequence of Aphanomyces astaci APO3.</title>
        <authorList>
            <consortium name="The Broad Institute Genomics Platform"/>
            <person name="Russ C."/>
            <person name="Tyler B."/>
            <person name="van West P."/>
            <person name="Dieguez-Uribeondo J."/>
            <person name="Young S.K."/>
            <person name="Zeng Q."/>
            <person name="Gargeya S."/>
            <person name="Fitzgerald M."/>
            <person name="Abouelleil A."/>
            <person name="Alvarado L."/>
            <person name="Chapman S.B."/>
            <person name="Gainer-Dewar J."/>
            <person name="Goldberg J."/>
            <person name="Griggs A."/>
            <person name="Gujja S."/>
            <person name="Hansen M."/>
            <person name="Howarth C."/>
            <person name="Imamovic A."/>
            <person name="Ireland A."/>
            <person name="Larimer J."/>
            <person name="McCowan C."/>
            <person name="Murphy C."/>
            <person name="Pearson M."/>
            <person name="Poon T.W."/>
            <person name="Priest M."/>
            <person name="Roberts A."/>
            <person name="Saif S."/>
            <person name="Shea T."/>
            <person name="Sykes S."/>
            <person name="Wortman J."/>
            <person name="Nusbaum C."/>
            <person name="Birren B."/>
        </authorList>
    </citation>
    <scope>NUCLEOTIDE SEQUENCE [LARGE SCALE GENOMIC DNA]</scope>
    <source>
        <strain evidence="2">APO3</strain>
    </source>
</reference>
<gene>
    <name evidence="2" type="ORF">H257_06514</name>
</gene>